<dbReference type="GO" id="GO:0035657">
    <property type="term" value="C:eRF1 methyltransferase complex"/>
    <property type="evidence" value="ECO:0007669"/>
    <property type="project" value="TreeGrafter"/>
</dbReference>
<dbReference type="CDD" id="cd02440">
    <property type="entry name" value="AdoMet_MTases"/>
    <property type="match status" value="1"/>
</dbReference>
<dbReference type="Pfam" id="PF05175">
    <property type="entry name" value="MTS"/>
    <property type="match status" value="1"/>
</dbReference>
<dbReference type="RefSeq" id="WP_085475253.1">
    <property type="nucleotide sequence ID" value="NZ_FXBM01000001.1"/>
</dbReference>
<dbReference type="InterPro" id="IPR055487">
    <property type="entry name" value="DUF7059"/>
</dbReference>
<dbReference type="Gene3D" id="3.40.50.150">
    <property type="entry name" value="Vaccinia Virus protein VP39"/>
    <property type="match status" value="1"/>
</dbReference>
<proteinExistence type="inferred from homology"/>
<evidence type="ECO:0000256" key="3">
    <source>
        <dbReference type="ARBA" id="ARBA00022679"/>
    </source>
</evidence>
<keyword evidence="4" id="KW-0949">S-adenosyl-L-methionine</keyword>
<dbReference type="OrthoDB" id="129465at2"/>
<dbReference type="Proteomes" id="UP000193711">
    <property type="component" value="Unassembled WGS sequence"/>
</dbReference>
<dbReference type="Pfam" id="PF25004">
    <property type="entry name" value="DUF7782"/>
    <property type="match status" value="1"/>
</dbReference>
<evidence type="ECO:0000259" key="6">
    <source>
        <dbReference type="Pfam" id="PF23186"/>
    </source>
</evidence>
<dbReference type="GO" id="GO:0032259">
    <property type="term" value="P:methylation"/>
    <property type="evidence" value="ECO:0007669"/>
    <property type="project" value="UniProtKB-KW"/>
</dbReference>
<dbReference type="GO" id="GO:0008170">
    <property type="term" value="F:N-methyltransferase activity"/>
    <property type="evidence" value="ECO:0007669"/>
    <property type="project" value="UniProtKB-ARBA"/>
</dbReference>
<dbReference type="AlphaFoldDB" id="A0A1X7N5K7"/>
<dbReference type="PANTHER" id="PTHR45875">
    <property type="entry name" value="METHYLTRANSFERASE N6AMT1"/>
    <property type="match status" value="1"/>
</dbReference>
<dbReference type="GO" id="GO:0003676">
    <property type="term" value="F:nucleic acid binding"/>
    <property type="evidence" value="ECO:0007669"/>
    <property type="project" value="InterPro"/>
</dbReference>
<evidence type="ECO:0000313" key="8">
    <source>
        <dbReference type="EMBL" id="SMH32709.1"/>
    </source>
</evidence>
<evidence type="ECO:0000256" key="2">
    <source>
        <dbReference type="ARBA" id="ARBA00022603"/>
    </source>
</evidence>
<sequence>MQPADQLDPALVALLREDLARARYRVDAVRELWGEAAGEALHRGDRVPARRALERAGDSGPLVSLARLFLLADPISAESAGRAFSTLGLDGAIELGLVVAEAGAVVTAAIDLRPYDLVDLRGAASWWIASDLGELALGRALDEDHVLGVGGASLTLTGLMIQRAVGSVLDLGTGCGIQALHASRHAQRVVATDISERAISFAAFNAALNGIDTIEFRLGSLYEPVAGERFDHIVTNPPFVITPRAAGVPSYEYRDGGLEGDEIVHRVVVGAAEHLVPGGIAQLLGNWEYRESGDAFDRVRGWLDDARSPLSRALEPEPAGLDAWMDGTASPLDVWIVERERQDPAVYAETWIRDGGTTRGADFDLLVDAWVGDFERRGVTGVGFGYVTLRLPATARPPLRRFERIDAAFATAGLGGHLADCLDAAEALSGIDDAALAGLALSVAGDVTEERHYWPGNDDPTVLRLRQGGGFARVEDVDTALAAVVGASDGELSLGAIVSAVASLLQVDEAAVRESVLPQVRELVATGMLHLP</sequence>
<dbReference type="STRING" id="1891671.SAMN06295885_0779"/>
<dbReference type="InterPro" id="IPR029063">
    <property type="entry name" value="SAM-dependent_MTases_sf"/>
</dbReference>
<gene>
    <name evidence="8" type="ORF">SAMN06295885_0779</name>
</gene>
<dbReference type="GO" id="GO:0008276">
    <property type="term" value="F:protein methyltransferase activity"/>
    <property type="evidence" value="ECO:0007669"/>
    <property type="project" value="TreeGrafter"/>
</dbReference>
<keyword evidence="3 8" id="KW-0808">Transferase</keyword>
<keyword evidence="9" id="KW-1185">Reference proteome</keyword>
<dbReference type="InterPro" id="IPR007848">
    <property type="entry name" value="Small_mtfrase_dom"/>
</dbReference>
<dbReference type="PROSITE" id="PS00092">
    <property type="entry name" value="N6_MTASE"/>
    <property type="match status" value="1"/>
</dbReference>
<dbReference type="GO" id="GO:0008757">
    <property type="term" value="F:S-adenosylmethionine-dependent methyltransferase activity"/>
    <property type="evidence" value="ECO:0007669"/>
    <property type="project" value="TreeGrafter"/>
</dbReference>
<feature type="domain" description="DUF7782" evidence="7">
    <location>
        <begin position="436"/>
        <end position="530"/>
    </location>
</feature>
<dbReference type="SUPFAM" id="SSF53335">
    <property type="entry name" value="S-adenosyl-L-methionine-dependent methyltransferases"/>
    <property type="match status" value="1"/>
</dbReference>
<evidence type="ECO:0000259" key="5">
    <source>
        <dbReference type="Pfam" id="PF05175"/>
    </source>
</evidence>
<dbReference type="InterPro" id="IPR052190">
    <property type="entry name" value="Euk-Arch_PrmC-MTase"/>
</dbReference>
<protein>
    <submittedName>
        <fullName evidence="8">Methyltransferase small domain-containing protein</fullName>
    </submittedName>
</protein>
<evidence type="ECO:0000259" key="7">
    <source>
        <dbReference type="Pfam" id="PF25004"/>
    </source>
</evidence>
<dbReference type="InterPro" id="IPR056684">
    <property type="entry name" value="DUF7782"/>
</dbReference>
<comment type="similarity">
    <text evidence="1">Belongs to the eukaryotic/archaeal PrmC-related family.</text>
</comment>
<evidence type="ECO:0000313" key="9">
    <source>
        <dbReference type="Proteomes" id="UP000193711"/>
    </source>
</evidence>
<dbReference type="Pfam" id="PF23186">
    <property type="entry name" value="DUF7059"/>
    <property type="match status" value="1"/>
</dbReference>
<keyword evidence="2 8" id="KW-0489">Methyltransferase</keyword>
<organism evidence="8 9">
    <name type="scientific">Rathayibacter oskolensis</name>
    <dbReference type="NCBI Taxonomy" id="1891671"/>
    <lineage>
        <taxon>Bacteria</taxon>
        <taxon>Bacillati</taxon>
        <taxon>Actinomycetota</taxon>
        <taxon>Actinomycetes</taxon>
        <taxon>Micrococcales</taxon>
        <taxon>Microbacteriaceae</taxon>
        <taxon>Rathayibacter</taxon>
    </lineage>
</organism>
<evidence type="ECO:0000256" key="1">
    <source>
        <dbReference type="ARBA" id="ARBA00006149"/>
    </source>
</evidence>
<feature type="domain" description="DUF7059" evidence="6">
    <location>
        <begin position="21"/>
        <end position="106"/>
    </location>
</feature>
<dbReference type="InterPro" id="IPR002052">
    <property type="entry name" value="DNA_methylase_N6_adenine_CS"/>
</dbReference>
<accession>A0A1X7N5K7</accession>
<feature type="domain" description="Methyltransferase small" evidence="5">
    <location>
        <begin position="159"/>
        <end position="283"/>
    </location>
</feature>
<evidence type="ECO:0000256" key="4">
    <source>
        <dbReference type="ARBA" id="ARBA00022691"/>
    </source>
</evidence>
<name>A0A1X7N5K7_9MICO</name>
<dbReference type="PANTHER" id="PTHR45875:SF1">
    <property type="entry name" value="METHYLTRANSFERASE N6AMT1"/>
    <property type="match status" value="1"/>
</dbReference>
<dbReference type="EMBL" id="FXBM01000001">
    <property type="protein sequence ID" value="SMH32709.1"/>
    <property type="molecule type" value="Genomic_DNA"/>
</dbReference>
<reference evidence="9" key="1">
    <citation type="submission" date="2017-04" db="EMBL/GenBank/DDBJ databases">
        <authorList>
            <person name="Varghese N."/>
            <person name="Submissions S."/>
        </authorList>
    </citation>
    <scope>NUCLEOTIDE SEQUENCE [LARGE SCALE GENOMIC DNA]</scope>
    <source>
        <strain evidence="9">VKM Ac-2121</strain>
    </source>
</reference>